<dbReference type="InterPro" id="IPR036390">
    <property type="entry name" value="WH_DNA-bd_sf"/>
</dbReference>
<dbReference type="Proteomes" id="UP000516117">
    <property type="component" value="Chromosome"/>
</dbReference>
<dbReference type="SUPFAM" id="SSF46785">
    <property type="entry name" value="Winged helix' DNA-binding domain"/>
    <property type="match status" value="1"/>
</dbReference>
<dbReference type="RefSeq" id="WP_187721213.1">
    <property type="nucleotide sequence ID" value="NZ_BAABBL010000016.1"/>
</dbReference>
<proteinExistence type="predicted"/>
<dbReference type="EMBL" id="CP060789">
    <property type="protein sequence ID" value="QNP56094.1"/>
    <property type="molecule type" value="Genomic_DNA"/>
</dbReference>
<dbReference type="AlphaFoldDB" id="A0A7H0H6C8"/>
<dbReference type="Gene3D" id="1.10.10.10">
    <property type="entry name" value="Winged helix-like DNA-binding domain superfamily/Winged helix DNA-binding domain"/>
    <property type="match status" value="1"/>
</dbReference>
<dbReference type="InterPro" id="IPR036388">
    <property type="entry name" value="WH-like_DNA-bd_sf"/>
</dbReference>
<dbReference type="Pfam" id="PF12840">
    <property type="entry name" value="HTH_20"/>
    <property type="match status" value="1"/>
</dbReference>
<evidence type="ECO:0000313" key="1">
    <source>
        <dbReference type="EMBL" id="QNP56094.1"/>
    </source>
</evidence>
<keyword evidence="2" id="KW-1185">Reference proteome</keyword>
<organism evidence="1 2">
    <name type="scientific">Tessaracoccus defluvii</name>
    <dbReference type="NCBI Taxonomy" id="1285901"/>
    <lineage>
        <taxon>Bacteria</taxon>
        <taxon>Bacillati</taxon>
        <taxon>Actinomycetota</taxon>
        <taxon>Actinomycetes</taxon>
        <taxon>Propionibacteriales</taxon>
        <taxon>Propionibacteriaceae</taxon>
        <taxon>Tessaracoccus</taxon>
    </lineage>
</organism>
<protein>
    <submittedName>
        <fullName evidence="1">Helix-turn-helix domain-containing protein</fullName>
    </submittedName>
</protein>
<evidence type="ECO:0000313" key="2">
    <source>
        <dbReference type="Proteomes" id="UP000516117"/>
    </source>
</evidence>
<reference evidence="1 2" key="1">
    <citation type="submission" date="2020-08" db="EMBL/GenBank/DDBJ databases">
        <title>Genome sequence of Tessaracoccus defluvii JCM 17540T.</title>
        <authorList>
            <person name="Hyun D.-W."/>
            <person name="Bae J.-W."/>
        </authorList>
    </citation>
    <scope>NUCLEOTIDE SEQUENCE [LARGE SCALE GENOMIC DNA]</scope>
    <source>
        <strain evidence="1 2">JCM 17540</strain>
    </source>
</reference>
<gene>
    <name evidence="1" type="ORF">H9L22_00735</name>
</gene>
<name>A0A7H0H6C8_9ACTN</name>
<dbReference type="KEGG" id="tdf:H9L22_00735"/>
<sequence>MSSTQHGLGPTRAKVLALLQSAPVPLQVTEVADELGLHKNSARFHLDALVDSSYARRQTVAAGQPGRPPLAFSATSEAPTMTNLHLLEVTQVLLAQFVAPAENALTRAEQAGRTWGAGIATQDASPADAFGDLVDHLAERGFGTSHDVTTSTLTFARCPFRASIDPEQLPFICAMHQGFLDGYLEASRSGLTAGRIDIGPRTCRAEVTMSA</sequence>
<dbReference type="CDD" id="cd00090">
    <property type="entry name" value="HTH_ARSR"/>
    <property type="match status" value="1"/>
</dbReference>
<dbReference type="InterPro" id="IPR011991">
    <property type="entry name" value="ArsR-like_HTH"/>
</dbReference>
<accession>A0A7H0H6C8</accession>